<accession>A0AAD9LPE5</accession>
<sequence length="222" mass="24447">MPLNNMSSEIMFMSILDSGRCDSLSSFGIHNIIFVHYEHSMPHRRHRRARCKCCSYGSKPEFSNDPVDSHLSGRCLAPDSVARPPGDLTPGVPDHMRQRRLGNPAVVAPRTPTSSVSEDNLATSPDTGYGLGDDAVPLRDPHGSGAHLAHRAEKEEDERPMDPRAASVNALPPLQIRVGSMKEHVHNVRHAAHRLAIDLEEIERRVDWFESLEGATAVGLCV</sequence>
<dbReference type="EMBL" id="JASMQC010000007">
    <property type="protein sequence ID" value="KAK1943566.1"/>
    <property type="molecule type" value="Genomic_DNA"/>
</dbReference>
<dbReference type="AlphaFoldDB" id="A0AAD9LPE5"/>
<proteinExistence type="predicted"/>
<reference evidence="2" key="1">
    <citation type="submission" date="2023-08" db="EMBL/GenBank/DDBJ databases">
        <title>Reference Genome Resource for the Citrus Pathogen Phytophthora citrophthora.</title>
        <authorList>
            <person name="Moller H."/>
            <person name="Coetzee B."/>
            <person name="Rose L.J."/>
            <person name="Van Niekerk J.M."/>
        </authorList>
    </citation>
    <scope>NUCLEOTIDE SEQUENCE</scope>
    <source>
        <strain evidence="2">STE-U-9442</strain>
    </source>
</reference>
<feature type="compositionally biased region" description="Polar residues" evidence="1">
    <location>
        <begin position="111"/>
        <end position="126"/>
    </location>
</feature>
<evidence type="ECO:0000313" key="2">
    <source>
        <dbReference type="EMBL" id="KAK1943566.1"/>
    </source>
</evidence>
<organism evidence="2 3">
    <name type="scientific">Phytophthora citrophthora</name>
    <dbReference type="NCBI Taxonomy" id="4793"/>
    <lineage>
        <taxon>Eukaryota</taxon>
        <taxon>Sar</taxon>
        <taxon>Stramenopiles</taxon>
        <taxon>Oomycota</taxon>
        <taxon>Peronosporomycetes</taxon>
        <taxon>Peronosporales</taxon>
        <taxon>Peronosporaceae</taxon>
        <taxon>Phytophthora</taxon>
    </lineage>
</organism>
<keyword evidence="3" id="KW-1185">Reference proteome</keyword>
<evidence type="ECO:0000313" key="3">
    <source>
        <dbReference type="Proteomes" id="UP001259832"/>
    </source>
</evidence>
<protein>
    <submittedName>
        <fullName evidence="2">Uncharacterized protein</fullName>
    </submittedName>
</protein>
<dbReference type="Proteomes" id="UP001259832">
    <property type="component" value="Unassembled WGS sequence"/>
</dbReference>
<gene>
    <name evidence="2" type="ORF">P3T76_004962</name>
</gene>
<evidence type="ECO:0000256" key="1">
    <source>
        <dbReference type="SAM" id="MobiDB-lite"/>
    </source>
</evidence>
<feature type="region of interest" description="Disordered" evidence="1">
    <location>
        <begin position="81"/>
        <end position="165"/>
    </location>
</feature>
<name>A0AAD9LPE5_9STRA</name>
<comment type="caution">
    <text evidence="2">The sequence shown here is derived from an EMBL/GenBank/DDBJ whole genome shotgun (WGS) entry which is preliminary data.</text>
</comment>